<dbReference type="InterPro" id="IPR027417">
    <property type="entry name" value="P-loop_NTPase"/>
</dbReference>
<evidence type="ECO:0000259" key="2">
    <source>
        <dbReference type="Pfam" id="PF01926"/>
    </source>
</evidence>
<organism evidence="4">
    <name type="scientific">Laccaria bicolor (strain S238N-H82 / ATCC MYA-4686)</name>
    <name type="common">Bicoloured deceiver</name>
    <name type="synonym">Laccaria laccata var. bicolor</name>
    <dbReference type="NCBI Taxonomy" id="486041"/>
    <lineage>
        <taxon>Eukaryota</taxon>
        <taxon>Fungi</taxon>
        <taxon>Dikarya</taxon>
        <taxon>Basidiomycota</taxon>
        <taxon>Agaricomycotina</taxon>
        <taxon>Agaricomycetes</taxon>
        <taxon>Agaricomycetidae</taxon>
        <taxon>Agaricales</taxon>
        <taxon>Agaricineae</taxon>
        <taxon>Hydnangiaceae</taxon>
        <taxon>Laccaria</taxon>
    </lineage>
</organism>
<sequence length="517" mass="57993">MLLQTSRMKIKARKDSGPKPKPMEYKPMLNDIIILVMGPSGVGKSTFINYLAGEDVVQVGHDLRSCTTQLQPIVVNPPPSILFRDRRLVLVDTPGFDDTFAAESEILNRIASWLAHVYSTDTKLGGLIYLYDISLPRMKGTTLRNLEVFKKLCGDRALRSVVLGTTKWAELASSSVGEQRVKELCDKYWLEMIECGSIVHNFGDTQQSAWDMVDSVLAYDVVIPVIGVTGVGKSLHEVVVGDDLQPCTDKVQPVIIDPILVNSRRASYHGRRVIVVDTPGFDSTFGDDSATLQKIVENLAARYGPDIKIGGIIHPHDVNRRPHHDFHNYLDKICELFIEPRMLILGTTMWGASDDARRVERERKLDSLTNHYWSKLIQDGAKVCRFTGSQDSAWMMVKAILDDRDHLHRTEVLQIQEELVGAKKLLPDTEAGQQLRHSLDQLLKTLKSKHSTDSLSIEMLNPAQIAGIRAQIKALHIPLSQRVLRFFDTGVDRIVSGLSQKNLHRKEAVLVSRSKNK</sequence>
<dbReference type="AlphaFoldDB" id="B0DHS1"/>
<dbReference type="RefSeq" id="XP_001883454.1">
    <property type="nucleotide sequence ID" value="XM_001883419.1"/>
</dbReference>
<dbReference type="InterPro" id="IPR045058">
    <property type="entry name" value="GIMA/IAN/Toc"/>
</dbReference>
<evidence type="ECO:0000313" key="4">
    <source>
        <dbReference type="Proteomes" id="UP000001194"/>
    </source>
</evidence>
<dbReference type="CDD" id="cd00882">
    <property type="entry name" value="Ras_like_GTPase"/>
    <property type="match status" value="1"/>
</dbReference>
<reference evidence="3 4" key="1">
    <citation type="journal article" date="2008" name="Nature">
        <title>The genome of Laccaria bicolor provides insights into mycorrhizal symbiosis.</title>
        <authorList>
            <person name="Martin F."/>
            <person name="Aerts A."/>
            <person name="Ahren D."/>
            <person name="Brun A."/>
            <person name="Danchin E.G.J."/>
            <person name="Duchaussoy F."/>
            <person name="Gibon J."/>
            <person name="Kohler A."/>
            <person name="Lindquist E."/>
            <person name="Pereda V."/>
            <person name="Salamov A."/>
            <person name="Shapiro H.J."/>
            <person name="Wuyts J."/>
            <person name="Blaudez D."/>
            <person name="Buee M."/>
            <person name="Brokstein P."/>
            <person name="Canbaeck B."/>
            <person name="Cohen D."/>
            <person name="Courty P.E."/>
            <person name="Coutinho P.M."/>
            <person name="Delaruelle C."/>
            <person name="Detter J.C."/>
            <person name="Deveau A."/>
            <person name="DiFazio S."/>
            <person name="Duplessis S."/>
            <person name="Fraissinet-Tachet L."/>
            <person name="Lucic E."/>
            <person name="Frey-Klett P."/>
            <person name="Fourrey C."/>
            <person name="Feussner I."/>
            <person name="Gay G."/>
            <person name="Grimwood J."/>
            <person name="Hoegger P.J."/>
            <person name="Jain P."/>
            <person name="Kilaru S."/>
            <person name="Labbe J."/>
            <person name="Lin Y.C."/>
            <person name="Legue V."/>
            <person name="Le Tacon F."/>
            <person name="Marmeisse R."/>
            <person name="Melayah D."/>
            <person name="Montanini B."/>
            <person name="Muratet M."/>
            <person name="Nehls U."/>
            <person name="Niculita-Hirzel H."/>
            <person name="Oudot-Le Secq M.P."/>
            <person name="Peter M."/>
            <person name="Quesneville H."/>
            <person name="Rajashekar B."/>
            <person name="Reich M."/>
            <person name="Rouhier N."/>
            <person name="Schmutz J."/>
            <person name="Yin T."/>
            <person name="Chalot M."/>
            <person name="Henrissat B."/>
            <person name="Kuees U."/>
            <person name="Lucas S."/>
            <person name="Van de Peer Y."/>
            <person name="Podila G.K."/>
            <person name="Polle A."/>
            <person name="Pukkila P.J."/>
            <person name="Richardson P.M."/>
            <person name="Rouze P."/>
            <person name="Sanders I.R."/>
            <person name="Stajich J.E."/>
            <person name="Tunlid A."/>
            <person name="Tuskan G."/>
            <person name="Grigoriev I.V."/>
        </authorList>
    </citation>
    <scope>NUCLEOTIDE SEQUENCE [LARGE SCALE GENOMIC DNA]</scope>
    <source>
        <strain evidence="4">S238N-H82 / ATCC MYA-4686</strain>
    </source>
</reference>
<keyword evidence="4" id="KW-1185">Reference proteome</keyword>
<dbReference type="InterPro" id="IPR006073">
    <property type="entry name" value="GTP-bd"/>
</dbReference>
<dbReference type="HOGENOM" id="CLU_018003_8_1_1"/>
<evidence type="ECO:0000313" key="3">
    <source>
        <dbReference type="EMBL" id="EDR05778.1"/>
    </source>
</evidence>
<dbReference type="PANTHER" id="PTHR10903:SF184">
    <property type="entry name" value="GTP-BINDING PROTEIN A"/>
    <property type="match status" value="1"/>
</dbReference>
<dbReference type="InParanoid" id="B0DHS1"/>
<dbReference type="OrthoDB" id="8954335at2759"/>
<proteinExistence type="predicted"/>
<accession>B0DHS1</accession>
<dbReference type="Pfam" id="PF01926">
    <property type="entry name" value="MMR_HSR1"/>
    <property type="match status" value="1"/>
</dbReference>
<dbReference type="Gene3D" id="3.40.50.300">
    <property type="entry name" value="P-loop containing nucleotide triphosphate hydrolases"/>
    <property type="match status" value="2"/>
</dbReference>
<dbReference type="GO" id="GO:0005525">
    <property type="term" value="F:GTP binding"/>
    <property type="evidence" value="ECO:0007669"/>
    <property type="project" value="InterPro"/>
</dbReference>
<feature type="domain" description="G" evidence="2">
    <location>
        <begin position="34"/>
        <end position="109"/>
    </location>
</feature>
<protein>
    <submittedName>
        <fullName evidence="3">Predicted protein</fullName>
    </submittedName>
</protein>
<evidence type="ECO:0000256" key="1">
    <source>
        <dbReference type="SAM" id="MobiDB-lite"/>
    </source>
</evidence>
<feature type="region of interest" description="Disordered" evidence="1">
    <location>
        <begin position="1"/>
        <end position="21"/>
    </location>
</feature>
<dbReference type="GeneID" id="6079056"/>
<name>B0DHS1_LACBS</name>
<dbReference type="SUPFAM" id="SSF52540">
    <property type="entry name" value="P-loop containing nucleoside triphosphate hydrolases"/>
    <property type="match status" value="2"/>
</dbReference>
<dbReference type="EMBL" id="DS547111">
    <property type="protein sequence ID" value="EDR05778.1"/>
    <property type="molecule type" value="Genomic_DNA"/>
</dbReference>
<dbReference type="KEGG" id="lbc:LACBIDRAFT_302493"/>
<dbReference type="Proteomes" id="UP000001194">
    <property type="component" value="Unassembled WGS sequence"/>
</dbReference>
<gene>
    <name evidence="3" type="ORF">LACBIDRAFT_302493</name>
</gene>
<dbReference type="PANTHER" id="PTHR10903">
    <property type="entry name" value="GTPASE, IMAP FAMILY MEMBER-RELATED"/>
    <property type="match status" value="1"/>
</dbReference>